<sequence>MIEFEKIRWKNFLSTGNNFTELALNGHATTLVIGENGSGKSTFLDALTYGLFSKPFRKINKNQIINSVNNKACLVEIEFKIGSKNYLIRRGIKPTVFEIYVDGELINQDSKAKDYQEKLEKQILKLTFKSFTQIILLGSSSFLPFMKLPAAHRREVIEDLLDIQIFSIMNQILKERYSENKTNISDNNQILNLNLEKIDVQRKYIQEVKEINSDKVVDIRKLIETTNQEMSDIDLKVMALQAEVKSLSENIKDRDNLVSERSKLQQIKISIESMIGKIGSDINFFVNNTNCPVCKQDIEEDHRVEILHNRESVKDSKENGLRELNDHLEDLSVKLAA</sequence>
<dbReference type="Gene3D" id="3.40.50.300">
    <property type="entry name" value="P-loop containing nucleotide triphosphate hydrolases"/>
    <property type="match status" value="1"/>
</dbReference>
<dbReference type="InterPro" id="IPR027417">
    <property type="entry name" value="P-loop_NTPase"/>
</dbReference>
<keyword evidence="1" id="KW-0175">Coiled coil</keyword>
<dbReference type="EMBL" id="UINC01071611">
    <property type="protein sequence ID" value="SVC06649.1"/>
    <property type="molecule type" value="Genomic_DNA"/>
</dbReference>
<gene>
    <name evidence="3" type="ORF">METZ01_LOCUS259503</name>
</gene>
<dbReference type="PANTHER" id="PTHR32114">
    <property type="entry name" value="ABC TRANSPORTER ABCH.3"/>
    <property type="match status" value="1"/>
</dbReference>
<dbReference type="SUPFAM" id="SSF52540">
    <property type="entry name" value="P-loop containing nucleoside triphosphate hydrolases"/>
    <property type="match status" value="1"/>
</dbReference>
<dbReference type="GO" id="GO:0006302">
    <property type="term" value="P:double-strand break repair"/>
    <property type="evidence" value="ECO:0007669"/>
    <property type="project" value="InterPro"/>
</dbReference>
<organism evidence="3">
    <name type="scientific">marine metagenome</name>
    <dbReference type="NCBI Taxonomy" id="408172"/>
    <lineage>
        <taxon>unclassified sequences</taxon>
        <taxon>metagenomes</taxon>
        <taxon>ecological metagenomes</taxon>
    </lineage>
</organism>
<dbReference type="AlphaFoldDB" id="A0A382J4V7"/>
<evidence type="ECO:0000313" key="3">
    <source>
        <dbReference type="EMBL" id="SVC06649.1"/>
    </source>
</evidence>
<feature type="coiled-coil region" evidence="1">
    <location>
        <begin position="223"/>
        <end position="250"/>
    </location>
</feature>
<reference evidence="3" key="1">
    <citation type="submission" date="2018-05" db="EMBL/GenBank/DDBJ databases">
        <authorList>
            <person name="Lanie J.A."/>
            <person name="Ng W.-L."/>
            <person name="Kazmierczak K.M."/>
            <person name="Andrzejewski T.M."/>
            <person name="Davidsen T.M."/>
            <person name="Wayne K.J."/>
            <person name="Tettelin H."/>
            <person name="Glass J.I."/>
            <person name="Rusch D."/>
            <person name="Podicherti R."/>
            <person name="Tsui H.-C.T."/>
            <person name="Winkler M.E."/>
        </authorList>
    </citation>
    <scope>NUCLEOTIDE SEQUENCE</scope>
</reference>
<evidence type="ECO:0000256" key="1">
    <source>
        <dbReference type="SAM" id="Coils"/>
    </source>
</evidence>
<dbReference type="PANTHER" id="PTHR32114:SF2">
    <property type="entry name" value="ABC TRANSPORTER ABCH.3"/>
    <property type="match status" value="1"/>
</dbReference>
<feature type="domain" description="Rad50/SbcC-type AAA" evidence="2">
    <location>
        <begin position="6"/>
        <end position="207"/>
    </location>
</feature>
<dbReference type="Pfam" id="PF13476">
    <property type="entry name" value="AAA_23"/>
    <property type="match status" value="1"/>
</dbReference>
<feature type="non-terminal residue" evidence="3">
    <location>
        <position position="337"/>
    </location>
</feature>
<dbReference type="Gene3D" id="1.10.287.510">
    <property type="entry name" value="Helix hairpin bin"/>
    <property type="match status" value="1"/>
</dbReference>
<name>A0A382J4V7_9ZZZZ</name>
<accession>A0A382J4V7</accession>
<dbReference type="InterPro" id="IPR038729">
    <property type="entry name" value="Rad50/SbcC_AAA"/>
</dbReference>
<proteinExistence type="predicted"/>
<dbReference type="GO" id="GO:0016887">
    <property type="term" value="F:ATP hydrolysis activity"/>
    <property type="evidence" value="ECO:0007669"/>
    <property type="project" value="InterPro"/>
</dbReference>
<evidence type="ECO:0000259" key="2">
    <source>
        <dbReference type="Pfam" id="PF13476"/>
    </source>
</evidence>
<protein>
    <recommendedName>
        <fullName evidence="2">Rad50/SbcC-type AAA domain-containing protein</fullName>
    </recommendedName>
</protein>
<dbReference type="SUPFAM" id="SSF75712">
    <property type="entry name" value="Rad50 coiled-coil Zn hook"/>
    <property type="match status" value="1"/>
</dbReference>